<accession>A0ABS1DJM8</accession>
<dbReference type="PANTHER" id="PTHR30419">
    <property type="entry name" value="HTH-TYPE TRANSCRIPTIONAL REGULATOR YBHD"/>
    <property type="match status" value="1"/>
</dbReference>
<keyword evidence="4" id="KW-0804">Transcription</keyword>
<dbReference type="InterPro" id="IPR050950">
    <property type="entry name" value="HTH-type_LysR_regulators"/>
</dbReference>
<comment type="caution">
    <text evidence="6">The sequence shown here is derived from an EMBL/GenBank/DDBJ whole genome shotgun (WGS) entry which is preliminary data.</text>
</comment>
<reference evidence="6 7" key="1">
    <citation type="journal article" date="2020" name="Microorganisms">
        <title>Osmotic Adaptation and Compatible Solute Biosynthesis of Phototrophic Bacteria as Revealed from Genome Analyses.</title>
        <authorList>
            <person name="Imhoff J.F."/>
            <person name="Rahn T."/>
            <person name="Kunzel S."/>
            <person name="Keller A."/>
            <person name="Neulinger S.C."/>
        </authorList>
    </citation>
    <scope>NUCLEOTIDE SEQUENCE [LARGE SCALE GENOMIC DNA]</scope>
    <source>
        <strain evidence="6 7">DSM 9895</strain>
    </source>
</reference>
<dbReference type="Proteomes" id="UP001296873">
    <property type="component" value="Unassembled WGS sequence"/>
</dbReference>
<keyword evidence="2" id="KW-0805">Transcription regulation</keyword>
<dbReference type="SUPFAM" id="SSF46785">
    <property type="entry name" value="Winged helix' DNA-binding domain"/>
    <property type="match status" value="1"/>
</dbReference>
<organism evidence="6 7">
    <name type="scientific">Rhodovibrio sodomensis</name>
    <dbReference type="NCBI Taxonomy" id="1088"/>
    <lineage>
        <taxon>Bacteria</taxon>
        <taxon>Pseudomonadati</taxon>
        <taxon>Pseudomonadota</taxon>
        <taxon>Alphaproteobacteria</taxon>
        <taxon>Rhodospirillales</taxon>
        <taxon>Rhodovibrionaceae</taxon>
        <taxon>Rhodovibrio</taxon>
    </lineage>
</organism>
<proteinExistence type="inferred from homology"/>
<evidence type="ECO:0000313" key="6">
    <source>
        <dbReference type="EMBL" id="MBK1670117.1"/>
    </source>
</evidence>
<dbReference type="InterPro" id="IPR036390">
    <property type="entry name" value="WH_DNA-bd_sf"/>
</dbReference>
<gene>
    <name evidence="6" type="ORF">CKO28_18950</name>
</gene>
<dbReference type="SUPFAM" id="SSF53850">
    <property type="entry name" value="Periplasmic binding protein-like II"/>
    <property type="match status" value="1"/>
</dbReference>
<protein>
    <recommendedName>
        <fullName evidence="5">HTH lysR-type domain-containing protein</fullName>
    </recommendedName>
</protein>
<sequence length="320" mass="34554">MPSLIVDRHIGRGGPLNVTLKHLQAFVAVAQEGSFTRAARRLALSQPALTIQMNQFEEELGVRLFDRTTRRVLLTDNGAEFLPTAERLLEDVHSAIAEVRDVAARRRGRVGVATLPSIAVKLMPGMIASFRQAYPGVSVHLLDANASGVQARVRRKEVDFGLASRWAPDEDLHFETVMRDPFRVVCRRDHPLAAGDGPLTWGDLAEQDFLGLAPDTGIRPLVESIPDLPASVRQPPVEVSNIATLEGMLTAGLGVTVLPELALPEDARGRLTSRPLAGPALSRALCVITRRGRSLSPAAQSLRDLIVARLASGPVGDQHG</sequence>
<keyword evidence="7" id="KW-1185">Reference proteome</keyword>
<keyword evidence="3" id="KW-0238">DNA-binding</keyword>
<evidence type="ECO:0000256" key="1">
    <source>
        <dbReference type="ARBA" id="ARBA00009437"/>
    </source>
</evidence>
<dbReference type="InterPro" id="IPR000847">
    <property type="entry name" value="LysR_HTH_N"/>
</dbReference>
<dbReference type="Gene3D" id="3.40.190.10">
    <property type="entry name" value="Periplasmic binding protein-like II"/>
    <property type="match status" value="2"/>
</dbReference>
<feature type="domain" description="HTH lysR-type" evidence="5">
    <location>
        <begin position="18"/>
        <end position="75"/>
    </location>
</feature>
<dbReference type="Pfam" id="PF00126">
    <property type="entry name" value="HTH_1"/>
    <property type="match status" value="1"/>
</dbReference>
<comment type="similarity">
    <text evidence="1">Belongs to the LysR transcriptional regulatory family.</text>
</comment>
<dbReference type="Gene3D" id="1.10.10.10">
    <property type="entry name" value="Winged helix-like DNA-binding domain superfamily/Winged helix DNA-binding domain"/>
    <property type="match status" value="1"/>
</dbReference>
<evidence type="ECO:0000256" key="3">
    <source>
        <dbReference type="ARBA" id="ARBA00023125"/>
    </source>
</evidence>
<dbReference type="Pfam" id="PF03466">
    <property type="entry name" value="LysR_substrate"/>
    <property type="match status" value="1"/>
</dbReference>
<name>A0ABS1DJM8_9PROT</name>
<evidence type="ECO:0000256" key="2">
    <source>
        <dbReference type="ARBA" id="ARBA00023015"/>
    </source>
</evidence>
<evidence type="ECO:0000313" key="7">
    <source>
        <dbReference type="Proteomes" id="UP001296873"/>
    </source>
</evidence>
<dbReference type="PROSITE" id="PS50931">
    <property type="entry name" value="HTH_LYSR"/>
    <property type="match status" value="1"/>
</dbReference>
<dbReference type="PRINTS" id="PR00039">
    <property type="entry name" value="HTHLYSR"/>
</dbReference>
<dbReference type="CDD" id="cd08440">
    <property type="entry name" value="PBP2_LTTR_like_4"/>
    <property type="match status" value="1"/>
</dbReference>
<dbReference type="EMBL" id="NRRL01000075">
    <property type="protein sequence ID" value="MBK1670117.1"/>
    <property type="molecule type" value="Genomic_DNA"/>
</dbReference>
<dbReference type="InterPro" id="IPR036388">
    <property type="entry name" value="WH-like_DNA-bd_sf"/>
</dbReference>
<evidence type="ECO:0000259" key="5">
    <source>
        <dbReference type="PROSITE" id="PS50931"/>
    </source>
</evidence>
<dbReference type="PANTHER" id="PTHR30419:SF8">
    <property type="entry name" value="NITROGEN ASSIMILATION TRANSCRIPTIONAL ACTIVATOR-RELATED"/>
    <property type="match status" value="1"/>
</dbReference>
<dbReference type="InterPro" id="IPR005119">
    <property type="entry name" value="LysR_subst-bd"/>
</dbReference>
<evidence type="ECO:0000256" key="4">
    <source>
        <dbReference type="ARBA" id="ARBA00023163"/>
    </source>
</evidence>